<sequence length="125" mass="12537">MAKQIGMGGGVTAGSTECPVTEWTINVNNDTQDVTDTGSGGWQAMLAGVNSAETTFTAFWGGAVSVLSTLFAIGTTVPITLTVGTGGGVFAGSFVIKTFSVKNNAKTPVEFSCTGTSTGAVTMPS</sequence>
<evidence type="ECO:0000313" key="1">
    <source>
        <dbReference type="EMBL" id="AWM39781.1"/>
    </source>
</evidence>
<dbReference type="KEGG" id="gog:C1280_24100"/>
<dbReference type="Pfam" id="PF06199">
    <property type="entry name" value="Phage_tail_2"/>
    <property type="match status" value="1"/>
</dbReference>
<dbReference type="EMBL" id="CP025958">
    <property type="protein sequence ID" value="AWM39781.1"/>
    <property type="molecule type" value="Genomic_DNA"/>
</dbReference>
<dbReference type="RefSeq" id="WP_029600684.1">
    <property type="nucleotide sequence ID" value="NZ_CP025958.1"/>
</dbReference>
<evidence type="ECO:0008006" key="3">
    <source>
        <dbReference type="Google" id="ProtNLM"/>
    </source>
</evidence>
<proteinExistence type="predicted"/>
<dbReference type="OrthoDB" id="9945840at2"/>
<gene>
    <name evidence="1" type="ORF">C1280_24100</name>
</gene>
<organism evidence="1 2">
    <name type="scientific">Gemmata obscuriglobus</name>
    <dbReference type="NCBI Taxonomy" id="114"/>
    <lineage>
        <taxon>Bacteria</taxon>
        <taxon>Pseudomonadati</taxon>
        <taxon>Planctomycetota</taxon>
        <taxon>Planctomycetia</taxon>
        <taxon>Gemmatales</taxon>
        <taxon>Gemmataceae</taxon>
        <taxon>Gemmata</taxon>
    </lineage>
</organism>
<accession>A0A2Z3H4J0</accession>
<evidence type="ECO:0000313" key="2">
    <source>
        <dbReference type="Proteomes" id="UP000245802"/>
    </source>
</evidence>
<dbReference type="Proteomes" id="UP000245802">
    <property type="component" value="Chromosome"/>
</dbReference>
<protein>
    <recommendedName>
        <fullName evidence="3">Phage tail protein</fullName>
    </recommendedName>
</protein>
<reference evidence="1 2" key="1">
    <citation type="submission" date="2018-01" db="EMBL/GenBank/DDBJ databases">
        <title>G. obscuriglobus.</title>
        <authorList>
            <person name="Franke J."/>
            <person name="Blomberg W."/>
            <person name="Selmecki A."/>
        </authorList>
    </citation>
    <scope>NUCLEOTIDE SEQUENCE [LARGE SCALE GENOMIC DNA]</scope>
    <source>
        <strain evidence="1 2">DSM 5831</strain>
    </source>
</reference>
<dbReference type="AlphaFoldDB" id="A0A2Z3H4J0"/>
<name>A0A2Z3H4J0_9BACT</name>
<keyword evidence="2" id="KW-1185">Reference proteome</keyword>
<dbReference type="InterPro" id="IPR011855">
    <property type="entry name" value="Phgtail_TP901_1"/>
</dbReference>